<sequence length="397" mass="42153">MGADAIGLRRARGMLKDVVRSLALGAAVLATLLGTVKAEVLPHLPSLALKVDEVTVSGLSSGAYMAGQFGVAYSASLSGAAVLAGGPYGCSRGSVSTAMLGCSCPAEKPLMLSLLQAFPGMACTAFSPGVYEVFSERAVKGNRGAIDDPTHLERHRIYLLSGGQDHVVERNLVDAAGLLYRHLGVPEAQIHHEHLPKAGHAFPSLQATAACGVTKSPFINQCQVDTAGELLKWLHPDLAAVTPVDADEGALYQFSQRPYTAGSAFTSMDTTGWVYVPKACKEPGVGCRLHVAFHGCEQGQSFKGEGQGAYGLQFVKGAGYNRWAEAGRVVVLYPQVKPSTRGSFYQPYQFNPKGCWDFWGYTEKYAANNAGAPNFAKKSAPQMRAVKAMIDDLLKAP</sequence>
<gene>
    <name evidence="1" type="ORF">EIP75_18100</name>
</gene>
<evidence type="ECO:0000313" key="1">
    <source>
        <dbReference type="EMBL" id="RRS02877.1"/>
    </source>
</evidence>
<dbReference type="PANTHER" id="PTHR42972">
    <property type="entry name" value="TOL-PAL SYSTEM PROTEIN TOLB"/>
    <property type="match status" value="1"/>
</dbReference>
<dbReference type="PANTHER" id="PTHR42972:SF8">
    <property type="entry name" value="POLYHYDROXYBUTYRATE DEPOLYMERASE"/>
    <property type="match status" value="1"/>
</dbReference>
<reference evidence="1 2" key="1">
    <citation type="submission" date="2018-12" db="EMBL/GenBank/DDBJ databases">
        <title>The whole draft genome of Aquabacterium sp. SJQ9.</title>
        <authorList>
            <person name="Sun L."/>
            <person name="Gao X."/>
            <person name="Chen W."/>
            <person name="Huang K."/>
        </authorList>
    </citation>
    <scope>NUCLEOTIDE SEQUENCE [LARGE SCALE GENOMIC DNA]</scope>
    <source>
        <strain evidence="1 2">SJQ9</strain>
    </source>
</reference>
<name>A0A426V7G8_9BURK</name>
<evidence type="ECO:0000313" key="2">
    <source>
        <dbReference type="Proteomes" id="UP000269265"/>
    </source>
</evidence>
<organism evidence="1 2">
    <name type="scientific">Aquabacterium soli</name>
    <dbReference type="NCBI Taxonomy" id="2493092"/>
    <lineage>
        <taxon>Bacteria</taxon>
        <taxon>Pseudomonadati</taxon>
        <taxon>Pseudomonadota</taxon>
        <taxon>Betaproteobacteria</taxon>
        <taxon>Burkholderiales</taxon>
        <taxon>Aquabacterium</taxon>
    </lineage>
</organism>
<keyword evidence="2" id="KW-1185">Reference proteome</keyword>
<accession>A0A426V7G8</accession>
<dbReference type="OrthoDB" id="505233at2"/>
<protein>
    <submittedName>
        <fullName evidence="1">Poly(3-hydroxybutyrate) depolymerase</fullName>
    </submittedName>
</protein>
<dbReference type="Proteomes" id="UP000269265">
    <property type="component" value="Unassembled WGS sequence"/>
</dbReference>
<dbReference type="SUPFAM" id="SSF53474">
    <property type="entry name" value="alpha/beta-Hydrolases"/>
    <property type="match status" value="1"/>
</dbReference>
<dbReference type="InterPro" id="IPR029058">
    <property type="entry name" value="AB_hydrolase_fold"/>
</dbReference>
<comment type="caution">
    <text evidence="1">The sequence shown here is derived from an EMBL/GenBank/DDBJ whole genome shotgun (WGS) entry which is preliminary data.</text>
</comment>
<dbReference type="EMBL" id="RSED01000017">
    <property type="protein sequence ID" value="RRS02877.1"/>
    <property type="molecule type" value="Genomic_DNA"/>
</dbReference>
<dbReference type="Gene3D" id="3.40.50.1820">
    <property type="entry name" value="alpha/beta hydrolase"/>
    <property type="match status" value="2"/>
</dbReference>
<proteinExistence type="predicted"/>
<dbReference type="AlphaFoldDB" id="A0A426V7G8"/>
<dbReference type="RefSeq" id="WP_125244694.1">
    <property type="nucleotide sequence ID" value="NZ_RSED01000017.1"/>
</dbReference>